<dbReference type="CDD" id="cd23509">
    <property type="entry name" value="Gnk2-like"/>
    <property type="match status" value="1"/>
</dbReference>
<keyword evidence="2" id="KW-0677">Repeat</keyword>
<dbReference type="AlphaFoldDB" id="A0A6V7PQ18"/>
<evidence type="ECO:0000259" key="3">
    <source>
        <dbReference type="PROSITE" id="PS51473"/>
    </source>
</evidence>
<dbReference type="PANTHER" id="PTHR32099:SF42">
    <property type="entry name" value="CYSTEINE-RICH RECEPTOR-LIKE PROTEIN KINASE 9-RELATED"/>
    <property type="match status" value="1"/>
</dbReference>
<gene>
    <name evidence="4" type="ORF">CB5_LOCUS16128</name>
</gene>
<dbReference type="PANTHER" id="PTHR32099">
    <property type="entry name" value="CYSTEINE-RICH REPEAT SECRETORY PROTEIN"/>
    <property type="match status" value="1"/>
</dbReference>
<name>A0A6V7PQ18_ANACO</name>
<accession>A0A6V7PQ18</accession>
<dbReference type="PROSITE" id="PS51473">
    <property type="entry name" value="GNK2"/>
    <property type="match status" value="1"/>
</dbReference>
<evidence type="ECO:0000256" key="2">
    <source>
        <dbReference type="ARBA" id="ARBA00022737"/>
    </source>
</evidence>
<keyword evidence="1" id="KW-0732">Signal</keyword>
<dbReference type="Pfam" id="PF01657">
    <property type="entry name" value="Stress-antifung"/>
    <property type="match status" value="1"/>
</dbReference>
<dbReference type="InterPro" id="IPR002902">
    <property type="entry name" value="GNK2"/>
</dbReference>
<dbReference type="EMBL" id="LR862150">
    <property type="protein sequence ID" value="CAD1832917.1"/>
    <property type="molecule type" value="Genomic_DNA"/>
</dbReference>
<proteinExistence type="predicted"/>
<reference evidence="4" key="1">
    <citation type="submission" date="2020-07" db="EMBL/GenBank/DDBJ databases">
        <authorList>
            <person name="Lin J."/>
        </authorList>
    </citation>
    <scope>NUCLEOTIDE SEQUENCE</scope>
</reference>
<evidence type="ECO:0000313" key="4">
    <source>
        <dbReference type="EMBL" id="CAD1832917.1"/>
    </source>
</evidence>
<protein>
    <recommendedName>
        <fullName evidence="3">Gnk2-homologous domain-containing protein</fullName>
    </recommendedName>
</protein>
<sequence length="102" mass="11095">MWDVLNSLEAKKFPGYSWNTAIYNFFNREVETLLSGVANSAASASSSSGRWFATGELRITNGFPTIYGLVQCTPDMSGSDCRQCLQGLVDKAVTLFDGRQGA</sequence>
<organism evidence="4">
    <name type="scientific">Ananas comosus var. bracteatus</name>
    <name type="common">red pineapple</name>
    <dbReference type="NCBI Taxonomy" id="296719"/>
    <lineage>
        <taxon>Eukaryota</taxon>
        <taxon>Viridiplantae</taxon>
        <taxon>Streptophyta</taxon>
        <taxon>Embryophyta</taxon>
        <taxon>Tracheophyta</taxon>
        <taxon>Spermatophyta</taxon>
        <taxon>Magnoliopsida</taxon>
        <taxon>Liliopsida</taxon>
        <taxon>Poales</taxon>
        <taxon>Bromeliaceae</taxon>
        <taxon>Bromelioideae</taxon>
        <taxon>Ananas</taxon>
    </lineage>
</organism>
<dbReference type="Gene3D" id="3.30.430.20">
    <property type="entry name" value="Gnk2 domain, C-X8-C-X2-C motif"/>
    <property type="match status" value="1"/>
</dbReference>
<feature type="domain" description="Gnk2-homologous" evidence="3">
    <location>
        <begin position="11"/>
        <end position="102"/>
    </location>
</feature>
<dbReference type="InterPro" id="IPR038408">
    <property type="entry name" value="GNK2_sf"/>
</dbReference>
<evidence type="ECO:0000256" key="1">
    <source>
        <dbReference type="ARBA" id="ARBA00022729"/>
    </source>
</evidence>